<protein>
    <submittedName>
        <fullName evidence="1">Uncharacterized protein</fullName>
    </submittedName>
</protein>
<dbReference type="Proteomes" id="UP000001075">
    <property type="component" value="Unassembled WGS sequence"/>
</dbReference>
<evidence type="ECO:0000313" key="1">
    <source>
        <dbReference type="EMBL" id="EGW09378.1"/>
    </source>
</evidence>
<proteinExistence type="predicted"/>
<dbReference type="AlphaFoldDB" id="G3H872"/>
<evidence type="ECO:0000313" key="2">
    <source>
        <dbReference type="Proteomes" id="UP000001075"/>
    </source>
</evidence>
<reference evidence="2" key="1">
    <citation type="journal article" date="2011" name="Nat. Biotechnol.">
        <title>The genomic sequence of the Chinese hamster ovary (CHO)-K1 cell line.</title>
        <authorList>
            <person name="Xu X."/>
            <person name="Nagarajan H."/>
            <person name="Lewis N.E."/>
            <person name="Pan S."/>
            <person name="Cai Z."/>
            <person name="Liu X."/>
            <person name="Chen W."/>
            <person name="Xie M."/>
            <person name="Wang W."/>
            <person name="Hammond S."/>
            <person name="Andersen M.R."/>
            <person name="Neff N."/>
            <person name="Passarelli B."/>
            <person name="Koh W."/>
            <person name="Fan H.C."/>
            <person name="Wang J."/>
            <person name="Gui Y."/>
            <person name="Lee K.H."/>
            <person name="Betenbaugh M.J."/>
            <person name="Quake S.R."/>
            <person name="Famili I."/>
            <person name="Palsson B.O."/>
            <person name="Wang J."/>
        </authorList>
    </citation>
    <scope>NUCLEOTIDE SEQUENCE [LARGE SCALE GENOMIC DNA]</scope>
    <source>
        <strain evidence="2">CHO K1 cell line</strain>
    </source>
</reference>
<sequence length="145" mass="16201">MRDLQVALNSFESVEGREEGTQGKRLQQPHQKMVAPGVCLRNKGLDVCCTVFFSEPACDSCPLHLVSAWRWPNPQGVYTCVNQSADTNGQVQNTFQGNNTDSKDPELPNGTLQAKTWLSHSSPLMNQQWEQRMLVWEGEGLLSPL</sequence>
<name>G3H872_CRIGR</name>
<organism evidence="1 2">
    <name type="scientific">Cricetulus griseus</name>
    <name type="common">Chinese hamster</name>
    <name type="synonym">Cricetulus barabensis griseus</name>
    <dbReference type="NCBI Taxonomy" id="10029"/>
    <lineage>
        <taxon>Eukaryota</taxon>
        <taxon>Metazoa</taxon>
        <taxon>Chordata</taxon>
        <taxon>Craniata</taxon>
        <taxon>Vertebrata</taxon>
        <taxon>Euteleostomi</taxon>
        <taxon>Mammalia</taxon>
        <taxon>Eutheria</taxon>
        <taxon>Euarchontoglires</taxon>
        <taxon>Glires</taxon>
        <taxon>Rodentia</taxon>
        <taxon>Myomorpha</taxon>
        <taxon>Muroidea</taxon>
        <taxon>Cricetidae</taxon>
        <taxon>Cricetinae</taxon>
        <taxon>Cricetulus</taxon>
    </lineage>
</organism>
<gene>
    <name evidence="1" type="ORF">I79_006570</name>
</gene>
<dbReference type="InParanoid" id="G3H872"/>
<dbReference type="EMBL" id="JH000208">
    <property type="protein sequence ID" value="EGW09378.1"/>
    <property type="molecule type" value="Genomic_DNA"/>
</dbReference>
<accession>G3H872</accession>